<gene>
    <name evidence="2" type="primary">tsaB</name>
    <name evidence="2" type="ORF">AACH10_24900</name>
</gene>
<dbReference type="EMBL" id="JBBUTH010000011">
    <property type="protein sequence ID" value="MEK8053519.1"/>
    <property type="molecule type" value="Genomic_DNA"/>
</dbReference>
<accession>A0ABU9CNZ5</accession>
<dbReference type="InterPro" id="IPR000905">
    <property type="entry name" value="Gcp-like_dom"/>
</dbReference>
<feature type="domain" description="Gcp-like" evidence="1">
    <location>
        <begin position="37"/>
        <end position="151"/>
    </location>
</feature>
<evidence type="ECO:0000313" key="3">
    <source>
        <dbReference type="Proteomes" id="UP001365405"/>
    </source>
</evidence>
<keyword evidence="2" id="KW-0808">Transferase</keyword>
<dbReference type="NCBIfam" id="TIGR03725">
    <property type="entry name" value="T6A_YeaZ"/>
    <property type="match status" value="1"/>
</dbReference>
<dbReference type="SUPFAM" id="SSF53067">
    <property type="entry name" value="Actin-like ATPase domain"/>
    <property type="match status" value="2"/>
</dbReference>
<evidence type="ECO:0000313" key="2">
    <source>
        <dbReference type="EMBL" id="MEK8053519.1"/>
    </source>
</evidence>
<organism evidence="2 3">
    <name type="scientific">Pseudaquabacterium inlustre</name>
    <dbReference type="NCBI Taxonomy" id="2984192"/>
    <lineage>
        <taxon>Bacteria</taxon>
        <taxon>Pseudomonadati</taxon>
        <taxon>Pseudomonadota</taxon>
        <taxon>Betaproteobacteria</taxon>
        <taxon>Burkholderiales</taxon>
        <taxon>Sphaerotilaceae</taxon>
        <taxon>Pseudaquabacterium</taxon>
    </lineage>
</organism>
<dbReference type="Pfam" id="PF00814">
    <property type="entry name" value="TsaD"/>
    <property type="match status" value="1"/>
</dbReference>
<keyword evidence="2" id="KW-0012">Acyltransferase</keyword>
<sequence>MTARLLALDTATEWLAAGLRTPHGRWLRHESGGAQASARLVPVLQQLLQQGGESLGALDAIAFGVGPGAFTGLRTACAVAQGLGFGAGLPLLPIDSLLLVAEAARATQADGGAGAWWVAVDARMDEVYAAEYRHDAGTGWHTVTPPALYTLAALAARWEAAAPVRVAGNAPRVFGARLPLQGVRCIEPVEAPGEMAETCEGGRAAALLTLAEAAWARGDAIAADQALPLYLRDKVALTTEERLRQRAAAEPRG</sequence>
<dbReference type="GO" id="GO:0061711">
    <property type="term" value="F:tRNA N(6)-L-threonylcarbamoyladenine synthase activity"/>
    <property type="evidence" value="ECO:0007669"/>
    <property type="project" value="UniProtKB-EC"/>
</dbReference>
<reference evidence="2 3" key="1">
    <citation type="submission" date="2024-04" db="EMBL/GenBank/DDBJ databases">
        <title>Novel species of the genus Ideonella isolated from streams.</title>
        <authorList>
            <person name="Lu H."/>
        </authorList>
    </citation>
    <scope>NUCLEOTIDE SEQUENCE [LARGE SCALE GENOMIC DNA]</scope>
    <source>
        <strain evidence="2 3">DXS22W</strain>
    </source>
</reference>
<keyword evidence="3" id="KW-1185">Reference proteome</keyword>
<dbReference type="InterPro" id="IPR043129">
    <property type="entry name" value="ATPase_NBD"/>
</dbReference>
<evidence type="ECO:0000259" key="1">
    <source>
        <dbReference type="Pfam" id="PF00814"/>
    </source>
</evidence>
<dbReference type="InterPro" id="IPR022496">
    <property type="entry name" value="T6A_TsaB"/>
</dbReference>
<protein>
    <submittedName>
        <fullName evidence="2">tRNA (Adenosine(37)-N6)-threonylcarbamoyltransferase complex dimerization subunit type 1 TsaB</fullName>
        <ecNumber evidence="2">2.3.1.234</ecNumber>
    </submittedName>
</protein>
<comment type="caution">
    <text evidence="2">The sequence shown here is derived from an EMBL/GenBank/DDBJ whole genome shotgun (WGS) entry which is preliminary data.</text>
</comment>
<dbReference type="Gene3D" id="3.30.420.40">
    <property type="match status" value="2"/>
</dbReference>
<name>A0ABU9CNZ5_9BURK</name>
<proteinExistence type="predicted"/>
<dbReference type="RefSeq" id="WP_341413244.1">
    <property type="nucleotide sequence ID" value="NZ_JBBUTH010000011.1"/>
</dbReference>
<dbReference type="Proteomes" id="UP001365405">
    <property type="component" value="Unassembled WGS sequence"/>
</dbReference>
<dbReference type="EC" id="2.3.1.234" evidence="2"/>